<dbReference type="InterPro" id="IPR009078">
    <property type="entry name" value="Ferritin-like_SF"/>
</dbReference>
<dbReference type="CDD" id="cd01049">
    <property type="entry name" value="RNRR2"/>
    <property type="match status" value="1"/>
</dbReference>
<evidence type="ECO:0000313" key="2">
    <source>
        <dbReference type="EMBL" id="KAK7061630.1"/>
    </source>
</evidence>
<dbReference type="SUPFAM" id="SSF47240">
    <property type="entry name" value="Ferritin-like"/>
    <property type="match status" value="1"/>
</dbReference>
<evidence type="ECO:0000313" key="3">
    <source>
        <dbReference type="Proteomes" id="UP001362999"/>
    </source>
</evidence>
<dbReference type="PANTHER" id="PTHR23409">
    <property type="entry name" value="RIBONUCLEOSIDE-DIPHOSPHATE REDUCTASE SMALL CHAIN"/>
    <property type="match status" value="1"/>
</dbReference>
<dbReference type="PANTHER" id="PTHR23409:SF18">
    <property type="entry name" value="RIBONUCLEOSIDE-DIPHOSPHATE REDUCTASE SUBUNIT M2"/>
    <property type="match status" value="1"/>
</dbReference>
<dbReference type="Proteomes" id="UP001362999">
    <property type="component" value="Unassembled WGS sequence"/>
</dbReference>
<keyword evidence="3" id="KW-1185">Reference proteome</keyword>
<dbReference type="InterPro" id="IPR030475">
    <property type="entry name" value="RNR_small_AS"/>
</dbReference>
<dbReference type="GO" id="GO:0016491">
    <property type="term" value="F:oxidoreductase activity"/>
    <property type="evidence" value="ECO:0007669"/>
    <property type="project" value="InterPro"/>
</dbReference>
<dbReference type="EMBL" id="JAWWNJ010000002">
    <property type="protein sequence ID" value="KAK7061630.1"/>
    <property type="molecule type" value="Genomic_DNA"/>
</dbReference>
<sequence length="370" mass="42743">MAMPSVCQVISSFDKVSLKSTDNCVSDDPQRHFVGAVDLPECEEPLLKSTVRRFVLFPIQYPEIWRMYKKAQACFWTAEEMDLSHDVLDWSNILNSNERHFISHVLAFFAASDGIVNENLLERFSNEVQVPEARCFYGYQVMMENVHSETYSLLIDTYIRDPIEREYLFDAVETIPCVKRKADWALKWISDTRSTFGERLVAFAAVEGIFFSGSFASIFWMKKRGLMPGLTFSNELISRDEGMHTDFACLLFTYLKRRPHPDTVQRIVTEAVKIEQEFLTEALPVDLIGMNAKLMRQYIEFVADRLLISLGNEKVYHSVNPFDFMDMISLQGKTNFFEKRVSEYSKANFNQSTVDAPPTPSKLFTVDEDF</sequence>
<dbReference type="Gene3D" id="1.10.620.20">
    <property type="entry name" value="Ribonucleotide Reductase, subunit A"/>
    <property type="match status" value="1"/>
</dbReference>
<dbReference type="PROSITE" id="PS00368">
    <property type="entry name" value="RIBORED_SMALL"/>
    <property type="match status" value="1"/>
</dbReference>
<reference evidence="2 3" key="1">
    <citation type="journal article" date="2024" name="J Genomics">
        <title>Draft genome sequencing and assembly of Favolaschia claudopus CIRM-BRFM 2984 isolated from oak limbs.</title>
        <authorList>
            <person name="Navarro D."/>
            <person name="Drula E."/>
            <person name="Chaduli D."/>
            <person name="Cazenave R."/>
            <person name="Ahrendt S."/>
            <person name="Wang J."/>
            <person name="Lipzen A."/>
            <person name="Daum C."/>
            <person name="Barry K."/>
            <person name="Grigoriev I.V."/>
            <person name="Favel A."/>
            <person name="Rosso M.N."/>
            <person name="Martin F."/>
        </authorList>
    </citation>
    <scope>NUCLEOTIDE SEQUENCE [LARGE SCALE GENOMIC DNA]</scope>
    <source>
        <strain evidence="2 3">CIRM-BRFM 2984</strain>
    </source>
</reference>
<dbReference type="InterPro" id="IPR012348">
    <property type="entry name" value="RNR-like"/>
</dbReference>
<organism evidence="2 3">
    <name type="scientific">Favolaschia claudopus</name>
    <dbReference type="NCBI Taxonomy" id="2862362"/>
    <lineage>
        <taxon>Eukaryota</taxon>
        <taxon>Fungi</taxon>
        <taxon>Dikarya</taxon>
        <taxon>Basidiomycota</taxon>
        <taxon>Agaricomycotina</taxon>
        <taxon>Agaricomycetes</taxon>
        <taxon>Agaricomycetidae</taxon>
        <taxon>Agaricales</taxon>
        <taxon>Marasmiineae</taxon>
        <taxon>Mycenaceae</taxon>
        <taxon>Favolaschia</taxon>
    </lineage>
</organism>
<protein>
    <submittedName>
        <fullName evidence="2">Ribonucleotide reductase small subunit</fullName>
    </submittedName>
</protein>
<accession>A0AAW0ECG0</accession>
<comment type="caution">
    <text evidence="2">The sequence shown here is derived from an EMBL/GenBank/DDBJ whole genome shotgun (WGS) entry which is preliminary data.</text>
</comment>
<gene>
    <name evidence="2" type="ORF">R3P38DRAFT_2677698</name>
</gene>
<name>A0AAW0ECG0_9AGAR</name>
<dbReference type="GO" id="GO:0009263">
    <property type="term" value="P:deoxyribonucleotide biosynthetic process"/>
    <property type="evidence" value="ECO:0007669"/>
    <property type="project" value="InterPro"/>
</dbReference>
<dbReference type="InterPro" id="IPR033909">
    <property type="entry name" value="RNR_small"/>
</dbReference>
<dbReference type="AlphaFoldDB" id="A0AAW0ECG0"/>
<comment type="similarity">
    <text evidence="1">Belongs to the ribonucleoside diphosphate reductase small chain family.</text>
</comment>
<dbReference type="InterPro" id="IPR000358">
    <property type="entry name" value="RNR_small_fam"/>
</dbReference>
<proteinExistence type="inferred from homology"/>
<dbReference type="Pfam" id="PF00268">
    <property type="entry name" value="Ribonuc_red_sm"/>
    <property type="match status" value="1"/>
</dbReference>
<evidence type="ECO:0000256" key="1">
    <source>
        <dbReference type="ARBA" id="ARBA00009303"/>
    </source>
</evidence>